<keyword evidence="3" id="KW-1185">Reference proteome</keyword>
<dbReference type="HOGENOM" id="CLU_062440_1_0_2"/>
<evidence type="ECO:0000259" key="1">
    <source>
        <dbReference type="Pfam" id="PF08242"/>
    </source>
</evidence>
<dbReference type="SUPFAM" id="SSF53335">
    <property type="entry name" value="S-adenosyl-L-methionine-dependent methyltransferases"/>
    <property type="match status" value="1"/>
</dbReference>
<dbReference type="Gene3D" id="3.40.50.150">
    <property type="entry name" value="Vaccinia Virus protein VP39"/>
    <property type="match status" value="1"/>
</dbReference>
<dbReference type="EnsemblBacteria" id="ABD39842">
    <property type="protein sequence ID" value="ABD39842"/>
    <property type="gene ID" value="Mhun_0064"/>
</dbReference>
<dbReference type="RefSeq" id="WP_011447139.1">
    <property type="nucleotide sequence ID" value="NC_007796.1"/>
</dbReference>
<dbReference type="Proteomes" id="UP000001941">
    <property type="component" value="Chromosome"/>
</dbReference>
<dbReference type="OrthoDB" id="147504at2157"/>
<evidence type="ECO:0000313" key="2">
    <source>
        <dbReference type="EMBL" id="ABD39842.1"/>
    </source>
</evidence>
<sequence length="268" mass="29067">MTQSYVHGYSEREAERLFDQAETLTCLIHHDSIFPPGSRILEAGCGTGAQTCILAGKNPRCEFVSVDISHTSLAIAEKRVSAAGLSNVTLQHADILGDELPFGMFDHAVFCFVLEHIRKPEEAIRRVMKMVKPGGTVTAIEGDHGSVCFHPESEKALMAIRCQVLLQERAGGDACIGRKLYPLLVSSGLTDVMVSPRLVYADGGRPDLATGFTEKTFIAMIQGIRDPAIAAGLMSAKDFDEGISDLIRSAQKDGTFSYTFYKGRGINP</sequence>
<dbReference type="Pfam" id="PF08242">
    <property type="entry name" value="Methyltransf_12"/>
    <property type="match status" value="1"/>
</dbReference>
<gene>
    <name evidence="2" type="ordered locus">Mhun_0064</name>
</gene>
<evidence type="ECO:0000313" key="3">
    <source>
        <dbReference type="Proteomes" id="UP000001941"/>
    </source>
</evidence>
<dbReference type="CDD" id="cd02440">
    <property type="entry name" value="AdoMet_MTases"/>
    <property type="match status" value="1"/>
</dbReference>
<dbReference type="GeneID" id="3923127"/>
<dbReference type="EMBL" id="CP000254">
    <property type="protein sequence ID" value="ABD39842.1"/>
    <property type="molecule type" value="Genomic_DNA"/>
</dbReference>
<dbReference type="PANTHER" id="PTHR43861:SF1">
    <property type="entry name" value="TRANS-ACONITATE 2-METHYLTRANSFERASE"/>
    <property type="match status" value="1"/>
</dbReference>
<dbReference type="Gene3D" id="6.10.140.1580">
    <property type="match status" value="2"/>
</dbReference>
<reference evidence="3" key="1">
    <citation type="journal article" date="2016" name="Stand. Genomic Sci.">
        <title>Complete genome sequence of Methanospirillum hungatei type strain JF1.</title>
        <authorList>
            <person name="Gunsalus R.P."/>
            <person name="Cook L.E."/>
            <person name="Crable B."/>
            <person name="Rohlin L."/>
            <person name="McDonald E."/>
            <person name="Mouttaki H."/>
            <person name="Sieber J.R."/>
            <person name="Poweleit N."/>
            <person name="Zhou H."/>
            <person name="Lapidus A.L."/>
            <person name="Daligault H.E."/>
            <person name="Land M."/>
            <person name="Gilna P."/>
            <person name="Ivanova N."/>
            <person name="Kyrpides N."/>
            <person name="Culley D.E."/>
            <person name="McInerney M.J."/>
        </authorList>
    </citation>
    <scope>NUCLEOTIDE SEQUENCE [LARGE SCALE GENOMIC DNA]</scope>
    <source>
        <strain evidence="3">ATCC 27890 / DSM 864 / NBRC 100397 / JF-1</strain>
    </source>
</reference>
<accession>Q2FMI6</accession>
<proteinExistence type="predicted"/>
<dbReference type="InParanoid" id="Q2FMI6"/>
<dbReference type="InterPro" id="IPR013217">
    <property type="entry name" value="Methyltransf_12"/>
</dbReference>
<name>Q2FMI6_METHJ</name>
<dbReference type="STRING" id="323259.Mhun_0064"/>
<dbReference type="InterPro" id="IPR029063">
    <property type="entry name" value="SAM-dependent_MTases_sf"/>
</dbReference>
<dbReference type="eggNOG" id="arCOG01778">
    <property type="taxonomic scope" value="Archaea"/>
</dbReference>
<organism evidence="2 3">
    <name type="scientific">Methanospirillum hungatei JF-1 (strain ATCC 27890 / DSM 864 / NBRC 100397 / JF-1)</name>
    <dbReference type="NCBI Taxonomy" id="323259"/>
    <lineage>
        <taxon>Archaea</taxon>
        <taxon>Methanobacteriati</taxon>
        <taxon>Methanobacteriota</taxon>
        <taxon>Stenosarchaea group</taxon>
        <taxon>Methanomicrobia</taxon>
        <taxon>Methanomicrobiales</taxon>
        <taxon>Methanospirillaceae</taxon>
        <taxon>Methanospirillum</taxon>
    </lineage>
</organism>
<dbReference type="AlphaFoldDB" id="Q2FMI6"/>
<dbReference type="PANTHER" id="PTHR43861">
    <property type="entry name" value="TRANS-ACONITATE 2-METHYLTRANSFERASE-RELATED"/>
    <property type="match status" value="1"/>
</dbReference>
<dbReference type="KEGG" id="mhu:Mhun_0064"/>
<protein>
    <recommendedName>
        <fullName evidence="1">Methyltransferase type 12 domain-containing protein</fullName>
    </recommendedName>
</protein>
<feature type="domain" description="Methyltransferase type 12" evidence="1">
    <location>
        <begin position="41"/>
        <end position="136"/>
    </location>
</feature>